<evidence type="ECO:0000313" key="2">
    <source>
        <dbReference type="Proteomes" id="UP000829398"/>
    </source>
</evidence>
<organism evidence="1 2">
    <name type="scientific">Citrus sinensis</name>
    <name type="common">Sweet orange</name>
    <name type="synonym">Citrus aurantium var. sinensis</name>
    <dbReference type="NCBI Taxonomy" id="2711"/>
    <lineage>
        <taxon>Eukaryota</taxon>
        <taxon>Viridiplantae</taxon>
        <taxon>Streptophyta</taxon>
        <taxon>Embryophyta</taxon>
        <taxon>Tracheophyta</taxon>
        <taxon>Spermatophyta</taxon>
        <taxon>Magnoliopsida</taxon>
        <taxon>eudicotyledons</taxon>
        <taxon>Gunneridae</taxon>
        <taxon>Pentapetalae</taxon>
        <taxon>rosids</taxon>
        <taxon>malvids</taxon>
        <taxon>Sapindales</taxon>
        <taxon>Rutaceae</taxon>
        <taxon>Aurantioideae</taxon>
        <taxon>Citrus</taxon>
    </lineage>
</organism>
<sequence length="654" mass="73826">MVVMGITGMESLSLSEKAAKMRESLQKSQTITDNVVTILGSFDHRLSALETAMRPTQIRTHAIRKAHENIDKTLKAAEVILAQFDLSRQAESKILRGPHEDLESYLEAIDQLRSNISYFSSNKGFKNSEGVINNANTLLVKAISKLEDEFKQLLASYSKPLEPDRLFECLPNSMRPSSGSPGHNGDSSHKSPSNHHSEQPNGDAETAVFTPPTLIPPRILPLLHDLAQQMVQAGHQQQLQRIYRDTRSTVLEESLRKLGVEKLSKDDVQKMQWEVLEAKIGNWIHFMRIAVKLLFAGERKVCDQIFESFDCLSDQCFAEVTASSVTVLLSFGDAIAKSKRSPEKLFVLLDMYEIMRELHSEIESVFKGKACTEIRESALGLTKRLAQTAQETFGDFEEAVEKDATKTAVLDGTVHPLTSYVINYVKFLFDYQSTLKQLFQEFENGTESDSQLASVTMRIMQALQTNLDGKSKQYKDPALTHLFLMNNIHYMVRSVRRSEAKDLLGDDWVQIHRRIVQQHANQYKRTAWAKILQCLSVQGLTSSGGGGSVATDGGNSSGVSRALIKDRFKVFNIQFEELHQKQSQWTVPDTELRESLRLAVAEVLLPAYRSFVKRFGPLVENGKNPQKYIRYSAEDLERMLGEFFEGKTLNEPKR</sequence>
<evidence type="ECO:0000313" key="1">
    <source>
        <dbReference type="EMBL" id="KAH9769162.1"/>
    </source>
</evidence>
<reference evidence="2" key="1">
    <citation type="journal article" date="2023" name="Hortic. Res.">
        <title>A chromosome-level phased genome enabling allele-level studies in sweet orange: a case study on citrus Huanglongbing tolerance.</title>
        <authorList>
            <person name="Wu B."/>
            <person name="Yu Q."/>
            <person name="Deng Z."/>
            <person name="Duan Y."/>
            <person name="Luo F."/>
            <person name="Gmitter F. Jr."/>
        </authorList>
    </citation>
    <scope>NUCLEOTIDE SEQUENCE [LARGE SCALE GENOMIC DNA]</scope>
    <source>
        <strain evidence="2">cv. Valencia</strain>
    </source>
</reference>
<protein>
    <submittedName>
        <fullName evidence="1">Exocyst complex component EXO70A1</fullName>
    </submittedName>
</protein>
<keyword evidence="2" id="KW-1185">Reference proteome</keyword>
<dbReference type="Proteomes" id="UP000829398">
    <property type="component" value="Chromosome 4"/>
</dbReference>
<gene>
    <name evidence="1" type="ORF">KPL71_011893</name>
</gene>
<accession>A0ACB8L774</accession>
<dbReference type="EMBL" id="CM039173">
    <property type="protein sequence ID" value="KAH9769162.1"/>
    <property type="molecule type" value="Genomic_DNA"/>
</dbReference>
<proteinExistence type="predicted"/>
<name>A0ACB8L774_CITSI</name>
<comment type="caution">
    <text evidence="1">The sequence shown here is derived from an EMBL/GenBank/DDBJ whole genome shotgun (WGS) entry which is preliminary data.</text>
</comment>